<evidence type="ECO:0000256" key="8">
    <source>
        <dbReference type="SAM" id="Phobius"/>
    </source>
</evidence>
<evidence type="ECO:0000256" key="7">
    <source>
        <dbReference type="ARBA" id="ARBA00023136"/>
    </source>
</evidence>
<feature type="transmembrane region" description="Helical" evidence="8">
    <location>
        <begin position="278"/>
        <end position="301"/>
    </location>
</feature>
<keyword evidence="11" id="KW-1185">Reference proteome</keyword>
<dbReference type="NCBIfam" id="TIGR00787">
    <property type="entry name" value="dctP"/>
    <property type="match status" value="1"/>
</dbReference>
<keyword evidence="2" id="KW-1003">Cell membrane</keyword>
<feature type="transmembrane region" description="Helical" evidence="8">
    <location>
        <begin position="313"/>
        <end position="330"/>
    </location>
</feature>
<reference evidence="10 11" key="1">
    <citation type="submission" date="2020-08" db="EMBL/GenBank/DDBJ databases">
        <title>Genomic Encyclopedia of Type Strains, Phase IV (KMG-IV): sequencing the most valuable type-strain genomes for metagenomic binning, comparative biology and taxonomic classification.</title>
        <authorList>
            <person name="Goeker M."/>
        </authorList>
    </citation>
    <scope>NUCLEOTIDE SEQUENCE [LARGE SCALE GENOMIC DNA]</scope>
    <source>
        <strain evidence="10 11">DSM 103462</strain>
    </source>
</reference>
<dbReference type="NCBIfam" id="NF037995">
    <property type="entry name" value="TRAP_S1"/>
    <property type="match status" value="1"/>
</dbReference>
<evidence type="ECO:0000256" key="1">
    <source>
        <dbReference type="ARBA" id="ARBA00004429"/>
    </source>
</evidence>
<feature type="transmembrane region" description="Helical" evidence="8">
    <location>
        <begin position="366"/>
        <end position="386"/>
    </location>
</feature>
<feature type="transmembrane region" description="Helical" evidence="8">
    <location>
        <begin position="240"/>
        <end position="257"/>
    </location>
</feature>
<dbReference type="PANTHER" id="PTHR33362:SF5">
    <property type="entry name" value="C4-DICARBOXYLATE TRAP TRANSPORTER LARGE PERMEASE PROTEIN DCTM"/>
    <property type="match status" value="1"/>
</dbReference>
<dbReference type="InterPro" id="IPR004681">
    <property type="entry name" value="TRAP_DctM"/>
</dbReference>
<keyword evidence="7 8" id="KW-0472">Membrane</keyword>
<evidence type="ECO:0000256" key="6">
    <source>
        <dbReference type="ARBA" id="ARBA00022989"/>
    </source>
</evidence>
<comment type="caution">
    <text evidence="10">The sequence shown here is derived from an EMBL/GenBank/DDBJ whole genome shotgun (WGS) entry which is preliminary data.</text>
</comment>
<dbReference type="InterPro" id="IPR018389">
    <property type="entry name" value="DctP_fam"/>
</dbReference>
<accession>A0A7W8GAY6</accession>
<dbReference type="InterPro" id="IPR038404">
    <property type="entry name" value="TRAP_DctP_sf"/>
</dbReference>
<dbReference type="NCBIfam" id="TIGR00786">
    <property type="entry name" value="dctM"/>
    <property type="match status" value="1"/>
</dbReference>
<evidence type="ECO:0000256" key="4">
    <source>
        <dbReference type="ARBA" id="ARBA00022692"/>
    </source>
</evidence>
<gene>
    <name evidence="10" type="ORF">HNP76_002503</name>
</gene>
<dbReference type="Pfam" id="PF06808">
    <property type="entry name" value="DctM"/>
    <property type="match status" value="1"/>
</dbReference>
<organism evidence="10 11">
    <name type="scientific">Treponema ruminis</name>
    <dbReference type="NCBI Taxonomy" id="744515"/>
    <lineage>
        <taxon>Bacteria</taxon>
        <taxon>Pseudomonadati</taxon>
        <taxon>Spirochaetota</taxon>
        <taxon>Spirochaetia</taxon>
        <taxon>Spirochaetales</taxon>
        <taxon>Treponemataceae</taxon>
        <taxon>Treponema</taxon>
    </lineage>
</organism>
<feature type="domain" description="TRAP C4-dicarboxylate transport system permease DctM subunit" evidence="9">
    <location>
        <begin position="7"/>
        <end position="419"/>
    </location>
</feature>
<comment type="subcellular location">
    <subcellularLocation>
        <location evidence="1">Cell inner membrane</location>
        <topology evidence="1">Multi-pass membrane protein</topology>
    </subcellularLocation>
</comment>
<proteinExistence type="predicted"/>
<protein>
    <submittedName>
        <fullName evidence="10">C4-dicarboxylate transporter DctM subunit</fullName>
    </submittedName>
</protein>
<feature type="transmembrane region" description="Helical" evidence="8">
    <location>
        <begin position="398"/>
        <end position="418"/>
    </location>
</feature>
<dbReference type="Pfam" id="PF03480">
    <property type="entry name" value="DctP"/>
    <property type="match status" value="1"/>
</dbReference>
<name>A0A7W8GAY6_9SPIR</name>
<evidence type="ECO:0000256" key="5">
    <source>
        <dbReference type="ARBA" id="ARBA00022729"/>
    </source>
</evidence>
<dbReference type="EMBL" id="JACHFQ010000008">
    <property type="protein sequence ID" value="MBB5227107.1"/>
    <property type="molecule type" value="Genomic_DNA"/>
</dbReference>
<evidence type="ECO:0000313" key="10">
    <source>
        <dbReference type="EMBL" id="MBB5227107.1"/>
    </source>
</evidence>
<keyword evidence="6 8" id="KW-1133">Transmembrane helix</keyword>
<feature type="transmembrane region" description="Helical" evidence="8">
    <location>
        <begin position="337"/>
        <end position="360"/>
    </location>
</feature>
<dbReference type="Proteomes" id="UP000518887">
    <property type="component" value="Unassembled WGS sequence"/>
</dbReference>
<dbReference type="AlphaFoldDB" id="A0A7W8GAY6"/>
<evidence type="ECO:0000259" key="9">
    <source>
        <dbReference type="Pfam" id="PF06808"/>
    </source>
</evidence>
<dbReference type="Gene3D" id="3.40.190.170">
    <property type="entry name" value="Bacterial extracellular solute-binding protein, family 7"/>
    <property type="match status" value="1"/>
</dbReference>
<evidence type="ECO:0000256" key="3">
    <source>
        <dbReference type="ARBA" id="ARBA00022519"/>
    </source>
</evidence>
<sequence>MITAILFAVFFVLLIVDVPIAICLGASSVAAILAAGQKLSVVAVNTYSGISKTLLLAIPFFVLAGNIMAKAGISKRLIAFVNACIGHTRGGIAIVCVIVSCLFGAISGSGPATVAALGAILIPAMIEAGFSAPFATALMAASSSIAIIIPPSIAYVVYASITGDDVGKLFMAGVVPGILMGVALIAVVLIEVHRKNIQSTKPRSSAKERWDAFKDASWAFLMPVIILGGIYGGVFTPTEAAAVAAVYGLIVGMFIYREVSLRDMARILVESAKTTGSIMIIIGSATLFSYVCTLFGISHAAEELLATVSANKIVFLLVINIIFLIAGCFIDANSAMYIFIPVMIPVCRMLGFNSIAFGIIATVNLAIGQVTPPVGINLFVAISLKIKNTVKVTLPQISHAVLPMIFASLVVLIGYTYWPRASVAVQKANSIAGDGSQIALYDSEQYDASKDAAPATVEWKPMTWHFACSPGETCTWAKAGRYFAALMKESTGGKVTVLVDGFSDQLTNGSQPDGIAALREGDPIQLSMHSNLIYSALDDRFNVVSLPYIYDSYEDADAKFDGEAGAQLKEILEGLNLHCFGIAENGFRQLTNSRRPIKSVDDLAGLKIRVAGSNLLMQAYRSWGANATNMNWSETYTALQQNTVEGQENPLPSIASASVQSVQKYISLWNAYYDCLFFCMNGDVYNSLSDEQKRIVDENAQKAVDYERAINRYECDELIKDWKANNIISVVETEEIDTESFRNAASGVADWYKKQLLANGHDAESVEKLIKAFTE</sequence>
<dbReference type="RefSeq" id="WP_184661019.1">
    <property type="nucleotide sequence ID" value="NZ_JACHFQ010000008.1"/>
</dbReference>
<dbReference type="PANTHER" id="PTHR33362">
    <property type="entry name" value="SIALIC ACID TRAP TRANSPORTER PERMEASE PROTEIN SIAT-RELATED"/>
    <property type="match status" value="1"/>
</dbReference>
<feature type="transmembrane region" description="Helical" evidence="8">
    <location>
        <begin position="213"/>
        <end position="234"/>
    </location>
</feature>
<feature type="transmembrane region" description="Helical" evidence="8">
    <location>
        <begin position="112"/>
        <end position="130"/>
    </location>
</feature>
<keyword evidence="3" id="KW-0997">Cell inner membrane</keyword>
<dbReference type="InterPro" id="IPR004682">
    <property type="entry name" value="TRAP_DctP"/>
</dbReference>
<dbReference type="GO" id="GO:0005886">
    <property type="term" value="C:plasma membrane"/>
    <property type="evidence" value="ECO:0007669"/>
    <property type="project" value="UniProtKB-SubCell"/>
</dbReference>
<feature type="transmembrane region" description="Helical" evidence="8">
    <location>
        <begin position="137"/>
        <end position="158"/>
    </location>
</feature>
<evidence type="ECO:0000256" key="2">
    <source>
        <dbReference type="ARBA" id="ARBA00022475"/>
    </source>
</evidence>
<dbReference type="InterPro" id="IPR010656">
    <property type="entry name" value="DctM"/>
</dbReference>
<keyword evidence="4 8" id="KW-0812">Transmembrane</keyword>
<dbReference type="GO" id="GO:0022857">
    <property type="term" value="F:transmembrane transporter activity"/>
    <property type="evidence" value="ECO:0007669"/>
    <property type="project" value="TreeGrafter"/>
</dbReference>
<feature type="transmembrane region" description="Helical" evidence="8">
    <location>
        <begin position="90"/>
        <end position="106"/>
    </location>
</feature>
<keyword evidence="5" id="KW-0732">Signal</keyword>
<dbReference type="GO" id="GO:0030288">
    <property type="term" value="C:outer membrane-bounded periplasmic space"/>
    <property type="evidence" value="ECO:0007669"/>
    <property type="project" value="InterPro"/>
</dbReference>
<feature type="transmembrane region" description="Helical" evidence="8">
    <location>
        <begin position="170"/>
        <end position="192"/>
    </location>
</feature>
<evidence type="ECO:0000313" key="11">
    <source>
        <dbReference type="Proteomes" id="UP000518887"/>
    </source>
</evidence>
<feature type="transmembrane region" description="Helical" evidence="8">
    <location>
        <begin position="50"/>
        <end position="69"/>
    </location>
</feature>